<reference evidence="10" key="1">
    <citation type="submission" date="2023-07" db="EMBL/GenBank/DDBJ databases">
        <title>Molecular identification of indigenous halophilic bacteria isolated from red sea cost, biodegradation of synthetic dyes and assessment of degraded metabolite toxicity.</title>
        <authorList>
            <person name="Chaieb K."/>
            <person name="Altayb H.N."/>
        </authorList>
    </citation>
    <scope>NUCLEOTIDE SEQUENCE [LARGE SCALE GENOMIC DNA]</scope>
    <source>
        <strain evidence="10">K20</strain>
    </source>
</reference>
<keyword evidence="4" id="KW-1003">Cell membrane</keyword>
<feature type="transmembrane region" description="Helical" evidence="8">
    <location>
        <begin position="217"/>
        <end position="235"/>
    </location>
</feature>
<evidence type="ECO:0000256" key="1">
    <source>
        <dbReference type="ARBA" id="ARBA00004651"/>
    </source>
</evidence>
<evidence type="ECO:0000256" key="7">
    <source>
        <dbReference type="ARBA" id="ARBA00023136"/>
    </source>
</evidence>
<feature type="transmembrane region" description="Helical" evidence="8">
    <location>
        <begin position="23"/>
        <end position="44"/>
    </location>
</feature>
<comment type="subcellular location">
    <subcellularLocation>
        <location evidence="1">Cell membrane</location>
        <topology evidence="1">Multi-pass membrane protein</topology>
    </subcellularLocation>
</comment>
<evidence type="ECO:0000256" key="4">
    <source>
        <dbReference type="ARBA" id="ARBA00022475"/>
    </source>
</evidence>
<sequence>MTSQPDVNDNDAPPFTQFIKGTIAISPLSIAVLPWGLLAGSYAVDSGLSPFDSQMLSVILYAGAAQLVAIGMLKSGVGLFTMLLTTFFITSRHFLYGVSMRSKISSLPKRWRWSLGFLLTDELFAICGQQKDEQFNRWYALGAGLSFYIVWNIASLVGILAGHYIPNLNQLGLDFAVAATFIAIVIPNTKTFPVLVCVLVSLVLAVTLETYQVQGSLMIASLAAMIAGYLCETWVGEK</sequence>
<dbReference type="RefSeq" id="WP_068716264.1">
    <property type="nucleotide sequence ID" value="NZ_AP014636.1"/>
</dbReference>
<keyword evidence="7 8" id="KW-0472">Membrane</keyword>
<keyword evidence="5 8" id="KW-0812">Transmembrane</keyword>
<gene>
    <name evidence="9" type="ORF">LDJ79_21445</name>
</gene>
<comment type="caution">
    <text evidence="9">The sequence shown here is derived from an EMBL/GenBank/DDBJ whole genome shotgun (WGS) entry which is preliminary data.</text>
</comment>
<evidence type="ECO:0000256" key="8">
    <source>
        <dbReference type="SAM" id="Phobius"/>
    </source>
</evidence>
<dbReference type="Proteomes" id="UP001199044">
    <property type="component" value="Unassembled WGS sequence"/>
</dbReference>
<name>A0ABS7YWJ3_9VIBR</name>
<protein>
    <submittedName>
        <fullName evidence="9">AzlC family ABC transporter permease</fullName>
    </submittedName>
</protein>
<evidence type="ECO:0000313" key="9">
    <source>
        <dbReference type="EMBL" id="MCA2018695.1"/>
    </source>
</evidence>
<dbReference type="Pfam" id="PF03591">
    <property type="entry name" value="AzlC"/>
    <property type="match status" value="1"/>
</dbReference>
<feature type="transmembrane region" description="Helical" evidence="8">
    <location>
        <begin position="138"/>
        <end position="162"/>
    </location>
</feature>
<evidence type="ECO:0000313" key="10">
    <source>
        <dbReference type="Proteomes" id="UP001199044"/>
    </source>
</evidence>
<proteinExistence type="inferred from homology"/>
<feature type="transmembrane region" description="Helical" evidence="8">
    <location>
        <begin position="56"/>
        <end position="73"/>
    </location>
</feature>
<keyword evidence="3" id="KW-0813">Transport</keyword>
<evidence type="ECO:0000256" key="3">
    <source>
        <dbReference type="ARBA" id="ARBA00022448"/>
    </source>
</evidence>
<dbReference type="PANTHER" id="PTHR34979">
    <property type="entry name" value="INNER MEMBRANE PROTEIN YGAZ"/>
    <property type="match status" value="1"/>
</dbReference>
<evidence type="ECO:0000256" key="2">
    <source>
        <dbReference type="ARBA" id="ARBA00010735"/>
    </source>
</evidence>
<keyword evidence="6 8" id="KW-1133">Transmembrane helix</keyword>
<feature type="transmembrane region" description="Helical" evidence="8">
    <location>
        <begin position="168"/>
        <end position="186"/>
    </location>
</feature>
<evidence type="ECO:0000256" key="6">
    <source>
        <dbReference type="ARBA" id="ARBA00022989"/>
    </source>
</evidence>
<keyword evidence="10" id="KW-1185">Reference proteome</keyword>
<accession>A0ABS7YWJ3</accession>
<organism evidence="9 10">
    <name type="scientific">Vibrio tritonius</name>
    <dbReference type="NCBI Taxonomy" id="1435069"/>
    <lineage>
        <taxon>Bacteria</taxon>
        <taxon>Pseudomonadati</taxon>
        <taxon>Pseudomonadota</taxon>
        <taxon>Gammaproteobacteria</taxon>
        <taxon>Vibrionales</taxon>
        <taxon>Vibrionaceae</taxon>
        <taxon>Vibrio</taxon>
    </lineage>
</organism>
<comment type="similarity">
    <text evidence="2">Belongs to the AzlC family.</text>
</comment>
<dbReference type="EMBL" id="JAIWIU010000192">
    <property type="protein sequence ID" value="MCA2018695.1"/>
    <property type="molecule type" value="Genomic_DNA"/>
</dbReference>
<evidence type="ECO:0000256" key="5">
    <source>
        <dbReference type="ARBA" id="ARBA00022692"/>
    </source>
</evidence>
<dbReference type="InterPro" id="IPR011606">
    <property type="entry name" value="Brnchd-chn_aa_trnsp_permease"/>
</dbReference>
<dbReference type="PANTHER" id="PTHR34979:SF1">
    <property type="entry name" value="INNER MEMBRANE PROTEIN YGAZ"/>
    <property type="match status" value="1"/>
</dbReference>